<evidence type="ECO:0000259" key="1">
    <source>
        <dbReference type="Pfam" id="PF00536"/>
    </source>
</evidence>
<sequence>ELRSRVAALESQLRSLGVEPVGYEEGVVAAGPVTSFLEECRMGQYAQRFEAAGYDDLHTLIYTEERHLKELGMPPGHILKLQ</sequence>
<dbReference type="CDD" id="cd09487">
    <property type="entry name" value="SAM_superfamily"/>
    <property type="match status" value="1"/>
</dbReference>
<evidence type="ECO:0000313" key="3">
    <source>
        <dbReference type="Proteomes" id="UP000626109"/>
    </source>
</evidence>
<name>A0A813IDM8_POLGL</name>
<feature type="non-terminal residue" evidence="2">
    <location>
        <position position="82"/>
    </location>
</feature>
<reference evidence="2" key="1">
    <citation type="submission" date="2021-02" db="EMBL/GenBank/DDBJ databases">
        <authorList>
            <person name="Dougan E. K."/>
            <person name="Rhodes N."/>
            <person name="Thang M."/>
            <person name="Chan C."/>
        </authorList>
    </citation>
    <scope>NUCLEOTIDE SEQUENCE</scope>
</reference>
<organism evidence="2 3">
    <name type="scientific">Polarella glacialis</name>
    <name type="common">Dinoflagellate</name>
    <dbReference type="NCBI Taxonomy" id="89957"/>
    <lineage>
        <taxon>Eukaryota</taxon>
        <taxon>Sar</taxon>
        <taxon>Alveolata</taxon>
        <taxon>Dinophyceae</taxon>
        <taxon>Suessiales</taxon>
        <taxon>Suessiaceae</taxon>
        <taxon>Polarella</taxon>
    </lineage>
</organism>
<feature type="non-terminal residue" evidence="2">
    <location>
        <position position="1"/>
    </location>
</feature>
<dbReference type="InterPro" id="IPR013761">
    <property type="entry name" value="SAM/pointed_sf"/>
</dbReference>
<comment type="caution">
    <text evidence="2">The sequence shown here is derived from an EMBL/GenBank/DDBJ whole genome shotgun (WGS) entry which is preliminary data.</text>
</comment>
<dbReference type="Gene3D" id="1.10.150.50">
    <property type="entry name" value="Transcription Factor, Ets-1"/>
    <property type="match status" value="1"/>
</dbReference>
<dbReference type="InterPro" id="IPR001660">
    <property type="entry name" value="SAM"/>
</dbReference>
<dbReference type="EMBL" id="CAJNNW010006170">
    <property type="protein sequence ID" value="CAE8648069.1"/>
    <property type="molecule type" value="Genomic_DNA"/>
</dbReference>
<evidence type="ECO:0000313" key="2">
    <source>
        <dbReference type="EMBL" id="CAE8648069.1"/>
    </source>
</evidence>
<accession>A0A813IDM8</accession>
<protein>
    <recommendedName>
        <fullName evidence="1">SAM domain-containing protein</fullName>
    </recommendedName>
</protein>
<dbReference type="Pfam" id="PF00536">
    <property type="entry name" value="SAM_1"/>
    <property type="match status" value="1"/>
</dbReference>
<dbReference type="AlphaFoldDB" id="A0A813IDM8"/>
<feature type="domain" description="SAM" evidence="1">
    <location>
        <begin position="33"/>
        <end position="81"/>
    </location>
</feature>
<dbReference type="Proteomes" id="UP000626109">
    <property type="component" value="Unassembled WGS sequence"/>
</dbReference>
<proteinExistence type="predicted"/>
<dbReference type="SUPFAM" id="SSF47769">
    <property type="entry name" value="SAM/Pointed domain"/>
    <property type="match status" value="1"/>
</dbReference>
<gene>
    <name evidence="2" type="ORF">PGLA2088_LOCUS6235</name>
</gene>